<sequence length="57" mass="5861">MQPVAAFAGLPTAAMVPAVTASAAVASNAIRRRMGFLLGVTSTELDVGRPGKYARSR</sequence>
<dbReference type="Proteomes" id="UP000612585">
    <property type="component" value="Unassembled WGS sequence"/>
</dbReference>
<evidence type="ECO:0000313" key="3">
    <source>
        <dbReference type="Proteomes" id="UP000612585"/>
    </source>
</evidence>
<keyword evidence="1" id="KW-0732">Signal</keyword>
<comment type="caution">
    <text evidence="2">The sequence shown here is derived from an EMBL/GenBank/DDBJ whole genome shotgun (WGS) entry which is preliminary data.</text>
</comment>
<protein>
    <submittedName>
        <fullName evidence="2">Uncharacterized protein</fullName>
    </submittedName>
</protein>
<organism evidence="2 3">
    <name type="scientific">Virgisporangium aurantiacum</name>
    <dbReference type="NCBI Taxonomy" id="175570"/>
    <lineage>
        <taxon>Bacteria</taxon>
        <taxon>Bacillati</taxon>
        <taxon>Actinomycetota</taxon>
        <taxon>Actinomycetes</taxon>
        <taxon>Micromonosporales</taxon>
        <taxon>Micromonosporaceae</taxon>
        <taxon>Virgisporangium</taxon>
    </lineage>
</organism>
<accession>A0A8J4E169</accession>
<dbReference type="EMBL" id="BOPG01000037">
    <property type="protein sequence ID" value="GIJ58510.1"/>
    <property type="molecule type" value="Genomic_DNA"/>
</dbReference>
<gene>
    <name evidence="2" type="ORF">Vau01_060260</name>
</gene>
<proteinExistence type="predicted"/>
<keyword evidence="3" id="KW-1185">Reference proteome</keyword>
<evidence type="ECO:0000313" key="2">
    <source>
        <dbReference type="EMBL" id="GIJ58510.1"/>
    </source>
</evidence>
<reference evidence="2" key="1">
    <citation type="submission" date="2021-01" db="EMBL/GenBank/DDBJ databases">
        <title>Whole genome shotgun sequence of Virgisporangium aurantiacum NBRC 16421.</title>
        <authorList>
            <person name="Komaki H."/>
            <person name="Tamura T."/>
        </authorList>
    </citation>
    <scope>NUCLEOTIDE SEQUENCE</scope>
    <source>
        <strain evidence="2">NBRC 16421</strain>
    </source>
</reference>
<dbReference type="AlphaFoldDB" id="A0A8J4E169"/>
<evidence type="ECO:0000256" key="1">
    <source>
        <dbReference type="SAM" id="SignalP"/>
    </source>
</evidence>
<name>A0A8J4E169_9ACTN</name>
<feature type="signal peptide" evidence="1">
    <location>
        <begin position="1"/>
        <end position="23"/>
    </location>
</feature>
<feature type="chain" id="PRO_5035292990" evidence="1">
    <location>
        <begin position="24"/>
        <end position="57"/>
    </location>
</feature>